<keyword evidence="1" id="KW-0732">Signal</keyword>
<keyword evidence="3" id="KW-1185">Reference proteome</keyword>
<dbReference type="AlphaFoldDB" id="A0A0C2JQC1"/>
<dbReference type="EMBL" id="JWZT01001718">
    <property type="protein sequence ID" value="KII71568.1"/>
    <property type="molecule type" value="Genomic_DNA"/>
</dbReference>
<proteinExistence type="predicted"/>
<comment type="caution">
    <text evidence="2">The sequence shown here is derived from an EMBL/GenBank/DDBJ whole genome shotgun (WGS) entry which is preliminary data.</text>
</comment>
<dbReference type="Gene3D" id="3.90.730.10">
    <property type="entry name" value="Ribonuclease T2-like"/>
    <property type="match status" value="1"/>
</dbReference>
<gene>
    <name evidence="2" type="ORF">RF11_04613</name>
</gene>
<feature type="chain" id="PRO_5002151392" evidence="1">
    <location>
        <begin position="19"/>
        <end position="211"/>
    </location>
</feature>
<evidence type="ECO:0000313" key="3">
    <source>
        <dbReference type="Proteomes" id="UP000031668"/>
    </source>
</evidence>
<accession>A0A0C2JQC1</accession>
<protein>
    <submittedName>
        <fullName evidence="2">Uncharacterized protein</fullName>
    </submittedName>
</protein>
<dbReference type="GO" id="GO:0033897">
    <property type="term" value="F:ribonuclease T2 activity"/>
    <property type="evidence" value="ECO:0007669"/>
    <property type="project" value="InterPro"/>
</dbReference>
<evidence type="ECO:0000256" key="1">
    <source>
        <dbReference type="SAM" id="SignalP"/>
    </source>
</evidence>
<organism evidence="2 3">
    <name type="scientific">Thelohanellus kitauei</name>
    <name type="common">Myxosporean</name>
    <dbReference type="NCBI Taxonomy" id="669202"/>
    <lineage>
        <taxon>Eukaryota</taxon>
        <taxon>Metazoa</taxon>
        <taxon>Cnidaria</taxon>
        <taxon>Myxozoa</taxon>
        <taxon>Myxosporea</taxon>
        <taxon>Bivalvulida</taxon>
        <taxon>Platysporina</taxon>
        <taxon>Myxobolidae</taxon>
        <taxon>Thelohanellus</taxon>
    </lineage>
</organism>
<feature type="signal peptide" evidence="1">
    <location>
        <begin position="1"/>
        <end position="18"/>
    </location>
</feature>
<evidence type="ECO:0000313" key="2">
    <source>
        <dbReference type="EMBL" id="KII71568.1"/>
    </source>
</evidence>
<dbReference type="Proteomes" id="UP000031668">
    <property type="component" value="Unassembled WGS sequence"/>
</dbReference>
<name>A0A0C2JQC1_THEKT</name>
<dbReference type="GO" id="GO:0003723">
    <property type="term" value="F:RNA binding"/>
    <property type="evidence" value="ECO:0007669"/>
    <property type="project" value="InterPro"/>
</dbReference>
<reference evidence="2 3" key="1">
    <citation type="journal article" date="2014" name="Genome Biol. Evol.">
        <title>The genome of the myxosporean Thelohanellus kitauei shows adaptations to nutrient acquisition within its fish host.</title>
        <authorList>
            <person name="Yang Y."/>
            <person name="Xiong J."/>
            <person name="Zhou Z."/>
            <person name="Huo F."/>
            <person name="Miao W."/>
            <person name="Ran C."/>
            <person name="Liu Y."/>
            <person name="Zhang J."/>
            <person name="Feng J."/>
            <person name="Wang M."/>
            <person name="Wang M."/>
            <person name="Wang L."/>
            <person name="Yao B."/>
        </authorList>
    </citation>
    <scope>NUCLEOTIDE SEQUENCE [LARGE SCALE GENOMIC DNA]</scope>
    <source>
        <strain evidence="2">Wuqing</strain>
    </source>
</reference>
<sequence>MRFLVFTCLLSLRFLVSSSVKCAYDFPDRDGAGRHKLLSDSRIYGTIHGEWTHCSQKPSASETMCSGITLDPAKAARIWFTSKTNTDATIDVASWKRECEDHRASTEQNNGFVTRVLGNCQVMQGFLLKVWCRVNRREKKNVVYRVLLQSTPVLTPILDGCDSKLPSFTTFGYQIIIHGGRKHKIDLTENTFTRDDPTGPYALTHCYKCPV</sequence>
<dbReference type="InterPro" id="IPR036430">
    <property type="entry name" value="RNase_T2-like_sf"/>
</dbReference>